<reference evidence="1" key="1">
    <citation type="submission" date="2022-07" db="EMBL/GenBank/DDBJ databases">
        <title>Genome Sequence of Agrocybe chaxingu.</title>
        <authorList>
            <person name="Buettner E."/>
        </authorList>
    </citation>
    <scope>NUCLEOTIDE SEQUENCE</scope>
    <source>
        <strain evidence="1">MP-N11</strain>
    </source>
</reference>
<dbReference type="OrthoDB" id="3216537at2759"/>
<dbReference type="EMBL" id="JANKHO010003370">
    <property type="protein sequence ID" value="KAJ3484079.1"/>
    <property type="molecule type" value="Genomic_DNA"/>
</dbReference>
<comment type="caution">
    <text evidence="1">The sequence shown here is derived from an EMBL/GenBank/DDBJ whole genome shotgun (WGS) entry which is preliminary data.</text>
</comment>
<evidence type="ECO:0000313" key="2">
    <source>
        <dbReference type="Proteomes" id="UP001148786"/>
    </source>
</evidence>
<name>A0A9W8MR31_9AGAR</name>
<accession>A0A9W8MR31</accession>
<organism evidence="1 2">
    <name type="scientific">Agrocybe chaxingu</name>
    <dbReference type="NCBI Taxonomy" id="84603"/>
    <lineage>
        <taxon>Eukaryota</taxon>
        <taxon>Fungi</taxon>
        <taxon>Dikarya</taxon>
        <taxon>Basidiomycota</taxon>
        <taxon>Agaricomycotina</taxon>
        <taxon>Agaricomycetes</taxon>
        <taxon>Agaricomycetidae</taxon>
        <taxon>Agaricales</taxon>
        <taxon>Agaricineae</taxon>
        <taxon>Strophariaceae</taxon>
        <taxon>Agrocybe</taxon>
    </lineage>
</organism>
<dbReference type="Proteomes" id="UP001148786">
    <property type="component" value="Unassembled WGS sequence"/>
</dbReference>
<protein>
    <submittedName>
        <fullName evidence="1">Uncharacterized protein</fullName>
    </submittedName>
</protein>
<dbReference type="AlphaFoldDB" id="A0A9W8MR31"/>
<gene>
    <name evidence="1" type="ORF">NLJ89_g12009</name>
</gene>
<keyword evidence="2" id="KW-1185">Reference proteome</keyword>
<proteinExistence type="predicted"/>
<evidence type="ECO:0000313" key="1">
    <source>
        <dbReference type="EMBL" id="KAJ3484079.1"/>
    </source>
</evidence>
<sequence length="156" mass="17613">MPAMANLPAIKRPFASVTASMSGSAKSATYDVIKRDERCFVTKSLLYTHERAHWISAVHSDANRKVETEKFIIDLGIVPDIDFELDDPSNLTNLDCVVHKSLDSYAFIAVTGTSETLRELAKMLRMDNDKRQQHLDKHGTKTRRYLDQPKFLGSTV</sequence>